<sequence>EPLCNVDDGKDEIWNKDDDNLSPIRDIFSDDLSLKPEIRKGKHIMQVDQSSLHLASFPIEIAPEDSDLLHPKKKHKRPSEEMHRNFKHVKEKEVTDYTHQTDKTLSPSTWDAYGFKSPPMVTHNDCIQLWQTDNDLSPVEKYYVSTEKTGRQTSEDDSNASILDSGWGNNFLEVDDKLVVEDNVMPCELTGRQTCENDLKDNILGSTWDNDYLGSDAMTRSRKRLPSIMPNKLRSHLLQGFPRG</sequence>
<dbReference type="Proteomes" id="UP000554482">
    <property type="component" value="Unassembled WGS sequence"/>
</dbReference>
<keyword evidence="2" id="KW-1185">Reference proteome</keyword>
<dbReference type="AlphaFoldDB" id="A0A7J6X6W2"/>
<gene>
    <name evidence="1" type="ORF">FRX31_006104</name>
</gene>
<comment type="caution">
    <text evidence="1">The sequence shown here is derived from an EMBL/GenBank/DDBJ whole genome shotgun (WGS) entry which is preliminary data.</text>
</comment>
<evidence type="ECO:0000313" key="1">
    <source>
        <dbReference type="EMBL" id="KAF5204310.1"/>
    </source>
</evidence>
<evidence type="ECO:0000313" key="2">
    <source>
        <dbReference type="Proteomes" id="UP000554482"/>
    </source>
</evidence>
<reference evidence="1 2" key="1">
    <citation type="submission" date="2020-06" db="EMBL/GenBank/DDBJ databases">
        <title>Transcriptomic and genomic resources for Thalictrum thalictroides and T. hernandezii: Facilitating candidate gene discovery in an emerging model plant lineage.</title>
        <authorList>
            <person name="Arias T."/>
            <person name="Riano-Pachon D.M."/>
            <person name="Di Stilio V.S."/>
        </authorList>
    </citation>
    <scope>NUCLEOTIDE SEQUENCE [LARGE SCALE GENOMIC DNA]</scope>
    <source>
        <strain evidence="2">cv. WT478/WT964</strain>
        <tissue evidence="1">Leaves</tissue>
    </source>
</reference>
<organism evidence="1 2">
    <name type="scientific">Thalictrum thalictroides</name>
    <name type="common">Rue-anemone</name>
    <name type="synonym">Anemone thalictroides</name>
    <dbReference type="NCBI Taxonomy" id="46969"/>
    <lineage>
        <taxon>Eukaryota</taxon>
        <taxon>Viridiplantae</taxon>
        <taxon>Streptophyta</taxon>
        <taxon>Embryophyta</taxon>
        <taxon>Tracheophyta</taxon>
        <taxon>Spermatophyta</taxon>
        <taxon>Magnoliopsida</taxon>
        <taxon>Ranunculales</taxon>
        <taxon>Ranunculaceae</taxon>
        <taxon>Thalictroideae</taxon>
        <taxon>Thalictrum</taxon>
    </lineage>
</organism>
<feature type="non-terminal residue" evidence="1">
    <location>
        <position position="244"/>
    </location>
</feature>
<proteinExistence type="predicted"/>
<dbReference type="EMBL" id="JABWDY010005588">
    <property type="protein sequence ID" value="KAF5204310.1"/>
    <property type="molecule type" value="Genomic_DNA"/>
</dbReference>
<dbReference type="OrthoDB" id="429932at2759"/>
<protein>
    <submittedName>
        <fullName evidence="1">Uncharacterized protein</fullName>
    </submittedName>
</protein>
<accession>A0A7J6X6W2</accession>
<name>A0A7J6X6W2_THATH</name>